<dbReference type="RefSeq" id="WP_116393184.1">
    <property type="nucleotide sequence ID" value="NZ_CAXQPM010000012.1"/>
</dbReference>
<dbReference type="PIRSF" id="PIRSF031780">
    <property type="entry name" value="UCP031780"/>
    <property type="match status" value="1"/>
</dbReference>
<accession>A0A371R7R9</accession>
<evidence type="ECO:0000313" key="1">
    <source>
        <dbReference type="EMBL" id="RFB01468.1"/>
    </source>
</evidence>
<dbReference type="EMBL" id="QUQO01000002">
    <property type="protein sequence ID" value="RFB01468.1"/>
    <property type="molecule type" value="Genomic_DNA"/>
</dbReference>
<dbReference type="OrthoDB" id="9810387at2"/>
<protein>
    <submittedName>
        <fullName evidence="1">DUF1476 domain-containing protein</fullName>
    </submittedName>
</protein>
<dbReference type="Proteomes" id="UP000264589">
    <property type="component" value="Unassembled WGS sequence"/>
</dbReference>
<name>A0A371R7R9_9PROT</name>
<dbReference type="Pfam" id="PF07345">
    <property type="entry name" value="ATPaseInh_sub_z"/>
    <property type="match status" value="1"/>
</dbReference>
<dbReference type="AlphaFoldDB" id="A0A371R7R9"/>
<dbReference type="InterPro" id="IPR038293">
    <property type="entry name" value="ATPase_inh_sub_z_sf"/>
</dbReference>
<dbReference type="InterPro" id="IPR009945">
    <property type="entry name" value="ATPase_inh_sub_z"/>
</dbReference>
<reference evidence="1 2" key="1">
    <citation type="submission" date="2018-08" db="EMBL/GenBank/DDBJ databases">
        <title>Parvularcula sp. SM1705, isolated from surface water of the South Sea China.</title>
        <authorList>
            <person name="Sun L."/>
        </authorList>
    </citation>
    <scope>NUCLEOTIDE SEQUENCE [LARGE SCALE GENOMIC DNA]</scope>
    <source>
        <strain evidence="1 2">SM1705</strain>
    </source>
</reference>
<comment type="caution">
    <text evidence="1">The sequence shown here is derived from an EMBL/GenBank/DDBJ whole genome shotgun (WGS) entry which is preliminary data.</text>
</comment>
<evidence type="ECO:0000313" key="2">
    <source>
        <dbReference type="Proteomes" id="UP000264589"/>
    </source>
</evidence>
<sequence length="107" mass="11983">MTTFDERENRFEAEFAHDADLRFKVEARRDKLVGAWAAEKLGLTGADADAYARAVVTADLEEAGDDDVFRKLRADLNDARDKITDEEIRAKMSECLGLAMEQVRSGT</sequence>
<proteinExistence type="predicted"/>
<organism evidence="1 2">
    <name type="scientific">Parvularcula marina</name>
    <dbReference type="NCBI Taxonomy" id="2292771"/>
    <lineage>
        <taxon>Bacteria</taxon>
        <taxon>Pseudomonadati</taxon>
        <taxon>Pseudomonadota</taxon>
        <taxon>Alphaproteobacteria</taxon>
        <taxon>Parvularculales</taxon>
        <taxon>Parvularculaceae</taxon>
        <taxon>Parvularcula</taxon>
    </lineage>
</organism>
<dbReference type="Gene3D" id="1.10.790.20">
    <property type="entry name" value="Domain of unknown function DUF1476"/>
    <property type="match status" value="1"/>
</dbReference>
<keyword evidence="2" id="KW-1185">Reference proteome</keyword>
<dbReference type="InParanoid" id="A0A371R7R9"/>
<gene>
    <name evidence="1" type="ORF">DX908_14365</name>
</gene>